<dbReference type="EMBL" id="JAWDIP010000004">
    <property type="protein sequence ID" value="MDY0395850.1"/>
    <property type="molecule type" value="Genomic_DNA"/>
</dbReference>
<sequence length="87" mass="10437">MGTSQKKKENAFQHIVGIFRFFISGCRFHWLFFHEEMNSPSSLMHITWGWLYAAVQIPLTWLLAGIYYYKMKQFDRRMKELRQGDAA</sequence>
<protein>
    <submittedName>
        <fullName evidence="2">DUF485 domain-containing protein</fullName>
    </submittedName>
</protein>
<proteinExistence type="predicted"/>
<feature type="transmembrane region" description="Helical" evidence="1">
    <location>
        <begin position="50"/>
        <end position="69"/>
    </location>
</feature>
<dbReference type="InterPro" id="IPR007436">
    <property type="entry name" value="DUF485"/>
</dbReference>
<reference evidence="2 3" key="1">
    <citation type="submission" date="2023-10" db="EMBL/GenBank/DDBJ databases">
        <title>Virgibacillus halophilus 5B73C genome.</title>
        <authorList>
            <person name="Miliotis G."/>
            <person name="Sengupta P."/>
            <person name="Hameed A."/>
            <person name="Chuvochina M."/>
            <person name="Mcdonagh F."/>
            <person name="Simpson A.C."/>
            <person name="Singh N.K."/>
            <person name="Rekha P.D."/>
            <person name="Raman K."/>
            <person name="Hugenholtz P."/>
            <person name="Venkateswaran K."/>
        </authorList>
    </citation>
    <scope>NUCLEOTIDE SEQUENCE [LARGE SCALE GENOMIC DNA]</scope>
    <source>
        <strain evidence="2 3">5B73C</strain>
    </source>
</reference>
<feature type="transmembrane region" description="Helical" evidence="1">
    <location>
        <begin position="12"/>
        <end position="30"/>
    </location>
</feature>
<dbReference type="Pfam" id="PF04341">
    <property type="entry name" value="DUF485"/>
    <property type="match status" value="1"/>
</dbReference>
<evidence type="ECO:0000313" key="2">
    <source>
        <dbReference type="EMBL" id="MDY0395850.1"/>
    </source>
</evidence>
<gene>
    <name evidence="2" type="ORF">RWE15_17490</name>
</gene>
<comment type="caution">
    <text evidence="2">The sequence shown here is derived from an EMBL/GenBank/DDBJ whole genome shotgun (WGS) entry which is preliminary data.</text>
</comment>
<name>A0ABU5C9C8_9BACI</name>
<evidence type="ECO:0000313" key="3">
    <source>
        <dbReference type="Proteomes" id="UP001281447"/>
    </source>
</evidence>
<keyword evidence="3" id="KW-1185">Reference proteome</keyword>
<keyword evidence="1" id="KW-0472">Membrane</keyword>
<organism evidence="2 3">
    <name type="scientific">Tigheibacillus halophilus</name>
    <dbReference type="NCBI Taxonomy" id="361280"/>
    <lineage>
        <taxon>Bacteria</taxon>
        <taxon>Bacillati</taxon>
        <taxon>Bacillota</taxon>
        <taxon>Bacilli</taxon>
        <taxon>Bacillales</taxon>
        <taxon>Bacillaceae</taxon>
        <taxon>Tigheibacillus</taxon>
    </lineage>
</organism>
<dbReference type="Proteomes" id="UP001281447">
    <property type="component" value="Unassembled WGS sequence"/>
</dbReference>
<evidence type="ECO:0000256" key="1">
    <source>
        <dbReference type="SAM" id="Phobius"/>
    </source>
</evidence>
<keyword evidence="1" id="KW-0812">Transmembrane</keyword>
<keyword evidence="1" id="KW-1133">Transmembrane helix</keyword>
<accession>A0ABU5C9C8</accession>